<organism evidence="8 9">
    <name type="scientific">Crenobacter oryzisoli</name>
    <dbReference type="NCBI Taxonomy" id="3056844"/>
    <lineage>
        <taxon>Bacteria</taxon>
        <taxon>Pseudomonadati</taxon>
        <taxon>Pseudomonadota</taxon>
        <taxon>Betaproteobacteria</taxon>
        <taxon>Neisseriales</taxon>
        <taxon>Neisseriaceae</taxon>
        <taxon>Crenobacter</taxon>
    </lineage>
</organism>
<dbReference type="SUPFAM" id="SSF51306">
    <property type="entry name" value="LexA/Signal peptidase"/>
    <property type="match status" value="1"/>
</dbReference>
<evidence type="ECO:0000256" key="6">
    <source>
        <dbReference type="RuleBase" id="RU362042"/>
    </source>
</evidence>
<evidence type="ECO:0000256" key="2">
    <source>
        <dbReference type="ARBA" id="ARBA00009370"/>
    </source>
</evidence>
<dbReference type="Proteomes" id="UP001168540">
    <property type="component" value="Unassembled WGS sequence"/>
</dbReference>
<evidence type="ECO:0000256" key="3">
    <source>
        <dbReference type="ARBA" id="ARBA00013208"/>
    </source>
</evidence>
<keyword evidence="6" id="KW-0645">Protease</keyword>
<gene>
    <name evidence="8" type="primary">lepB</name>
    <name evidence="8" type="ORF">QU481_18820</name>
</gene>
<keyword evidence="5 6" id="KW-0378">Hydrolase</keyword>
<feature type="transmembrane region" description="Helical" evidence="6">
    <location>
        <begin position="35"/>
        <end position="52"/>
    </location>
</feature>
<dbReference type="NCBIfam" id="TIGR02227">
    <property type="entry name" value="sigpep_I_bact"/>
    <property type="match status" value="1"/>
</dbReference>
<comment type="catalytic activity">
    <reaction evidence="1 6">
        <text>Cleavage of hydrophobic, N-terminal signal or leader sequences from secreted and periplasmic proteins.</text>
        <dbReference type="EC" id="3.4.21.89"/>
    </reaction>
</comment>
<dbReference type="PRINTS" id="PR00727">
    <property type="entry name" value="LEADERPTASE"/>
</dbReference>
<dbReference type="RefSeq" id="WP_289831538.1">
    <property type="nucleotide sequence ID" value="NZ_JAUEDK010000046.1"/>
</dbReference>
<feature type="domain" description="Peptidase S26" evidence="7">
    <location>
        <begin position="98"/>
        <end position="310"/>
    </location>
</feature>
<feature type="transmembrane region" description="Helical" evidence="6">
    <location>
        <begin position="97"/>
        <end position="115"/>
    </location>
</feature>
<dbReference type="EMBL" id="JAUEDK010000046">
    <property type="protein sequence ID" value="MDN0076902.1"/>
    <property type="molecule type" value="Genomic_DNA"/>
</dbReference>
<dbReference type="EC" id="3.4.21.89" evidence="3 6"/>
<dbReference type="Gene3D" id="2.10.109.10">
    <property type="entry name" value="Umud Fragment, subunit A"/>
    <property type="match status" value="1"/>
</dbReference>
<comment type="similarity">
    <text evidence="2 6">Belongs to the peptidase S26 family.</text>
</comment>
<evidence type="ECO:0000313" key="9">
    <source>
        <dbReference type="Proteomes" id="UP001168540"/>
    </source>
</evidence>
<dbReference type="PROSITE" id="PS00761">
    <property type="entry name" value="SPASE_I_3"/>
    <property type="match status" value="1"/>
</dbReference>
<keyword evidence="6" id="KW-0812">Transmembrane</keyword>
<dbReference type="GO" id="GO:0009003">
    <property type="term" value="F:signal peptidase activity"/>
    <property type="evidence" value="ECO:0007669"/>
    <property type="project" value="UniProtKB-EC"/>
</dbReference>
<dbReference type="InterPro" id="IPR036286">
    <property type="entry name" value="LexA/Signal_pep-like_sf"/>
</dbReference>
<accession>A0ABT7XSY2</accession>
<evidence type="ECO:0000256" key="5">
    <source>
        <dbReference type="ARBA" id="ARBA00022801"/>
    </source>
</evidence>
<evidence type="ECO:0000259" key="7">
    <source>
        <dbReference type="Pfam" id="PF10502"/>
    </source>
</evidence>
<keyword evidence="6" id="KW-1133">Transmembrane helix</keyword>
<evidence type="ECO:0000256" key="4">
    <source>
        <dbReference type="ARBA" id="ARBA00019232"/>
    </source>
</evidence>
<comment type="caution">
    <text evidence="6">Lacks conserved residue(s) required for the propagation of feature annotation.</text>
</comment>
<protein>
    <recommendedName>
        <fullName evidence="4 6">Signal peptidase I</fullName>
        <ecNumber evidence="3 6">3.4.21.89</ecNumber>
    </recommendedName>
</protein>
<evidence type="ECO:0000256" key="1">
    <source>
        <dbReference type="ARBA" id="ARBA00000677"/>
    </source>
</evidence>
<comment type="caution">
    <text evidence="8">The sequence shown here is derived from an EMBL/GenBank/DDBJ whole genome shotgun (WGS) entry which is preliminary data.</text>
</comment>
<keyword evidence="9" id="KW-1185">Reference proteome</keyword>
<proteinExistence type="inferred from homology"/>
<feature type="transmembrane region" description="Helical" evidence="6">
    <location>
        <begin position="6"/>
        <end position="23"/>
    </location>
</feature>
<name>A0ABT7XSY2_9NEIS</name>
<dbReference type="InterPro" id="IPR019533">
    <property type="entry name" value="Peptidase_S26"/>
</dbReference>
<reference evidence="8" key="1">
    <citation type="submission" date="2023-06" db="EMBL/GenBank/DDBJ databases">
        <authorList>
            <person name="Zhang S."/>
        </authorList>
    </citation>
    <scope>NUCLEOTIDE SEQUENCE</scope>
    <source>
        <strain evidence="8">SG2303</strain>
    </source>
</reference>
<dbReference type="Pfam" id="PF10502">
    <property type="entry name" value="Peptidase_S26"/>
    <property type="match status" value="1"/>
</dbReference>
<dbReference type="CDD" id="cd06530">
    <property type="entry name" value="S26_SPase_I"/>
    <property type="match status" value="1"/>
</dbReference>
<comment type="subcellular location">
    <subcellularLocation>
        <location evidence="6">Membrane</location>
        <topology evidence="6">Single-pass type II membrane protein</topology>
    </subcellularLocation>
</comment>
<dbReference type="InterPro" id="IPR019758">
    <property type="entry name" value="Pept_S26A_signal_pept_1_CS"/>
</dbReference>
<dbReference type="PANTHER" id="PTHR43390">
    <property type="entry name" value="SIGNAL PEPTIDASE I"/>
    <property type="match status" value="1"/>
</dbReference>
<dbReference type="InterPro" id="IPR000223">
    <property type="entry name" value="Pept_S26A_signal_pept_1"/>
</dbReference>
<evidence type="ECO:0000313" key="8">
    <source>
        <dbReference type="EMBL" id="MDN0076902.1"/>
    </source>
</evidence>
<sequence length="323" mass="36062">MGGNLFWVGVAAAVIGLVLIMLGGKKQPGAKDYPASIQWGYLALVIGGFVVLSDLMSFTAVMLLFVVITGVVWALDKFMLARKRAAEGREAGHFVDYSRGFFPVILVVFLLRSFLVEPFQIPSSSMRPGLVVGDFILVNKFTYGIRVPVLNSVVVPMDPVKRGDVVVFNFPPNPKVNYIKRVVGLAGDTVEYHNKRLTVNGKPVQTVEDGTYDYLERGLAMIHNKQFLETVNGKSYKTLDIPEFPPVALGQVQDFPYRDNCSYDDSGFTCKVPAGHYFMMGDNRDNSLDGRYWGFVDDRLMVGKAFLIWMNFSDFSRIGTRIH</sequence>
<dbReference type="PANTHER" id="PTHR43390:SF1">
    <property type="entry name" value="CHLOROPLAST PROCESSING PEPTIDASE"/>
    <property type="match status" value="1"/>
</dbReference>
<keyword evidence="6" id="KW-0472">Membrane</keyword>